<feature type="compositionally biased region" description="Basic and acidic residues" evidence="2">
    <location>
        <begin position="321"/>
        <end position="336"/>
    </location>
</feature>
<organism evidence="4 5">
    <name type="scientific">Anaeramoeba ignava</name>
    <name type="common">Anaerobic marine amoeba</name>
    <dbReference type="NCBI Taxonomy" id="1746090"/>
    <lineage>
        <taxon>Eukaryota</taxon>
        <taxon>Metamonada</taxon>
        <taxon>Anaeramoebidae</taxon>
        <taxon>Anaeramoeba</taxon>
    </lineage>
</organism>
<dbReference type="EMBL" id="JAPDFW010000114">
    <property type="protein sequence ID" value="KAJ5068655.1"/>
    <property type="molecule type" value="Genomic_DNA"/>
</dbReference>
<dbReference type="PRINTS" id="PR01301">
    <property type="entry name" value="RGSPROTEIN"/>
</dbReference>
<dbReference type="SMART" id="SM00315">
    <property type="entry name" value="RGS"/>
    <property type="match status" value="1"/>
</dbReference>
<dbReference type="PANTHER" id="PTHR46361:SF3">
    <property type="entry name" value="ELECTRON CARRIER_ PROTEIN DISULFIDE OXIDOREDUCTASE"/>
    <property type="match status" value="1"/>
</dbReference>
<dbReference type="PROSITE" id="PS50132">
    <property type="entry name" value="RGS"/>
    <property type="match status" value="1"/>
</dbReference>
<dbReference type="Pfam" id="PF04784">
    <property type="entry name" value="DUF547"/>
    <property type="match status" value="1"/>
</dbReference>
<keyword evidence="1" id="KW-0175">Coiled coil</keyword>
<dbReference type="CDD" id="cd07440">
    <property type="entry name" value="RGS"/>
    <property type="match status" value="1"/>
</dbReference>
<dbReference type="SUPFAM" id="SSF48097">
    <property type="entry name" value="Regulator of G-protein signaling, RGS"/>
    <property type="match status" value="1"/>
</dbReference>
<reference evidence="4" key="1">
    <citation type="submission" date="2022-10" db="EMBL/GenBank/DDBJ databases">
        <title>Novel sulphate-reducing endosymbionts in the free-living metamonad Anaeramoeba.</title>
        <authorList>
            <person name="Jerlstrom-Hultqvist J."/>
            <person name="Cepicka I."/>
            <person name="Gallot-Lavallee L."/>
            <person name="Salas-Leiva D."/>
            <person name="Curtis B.A."/>
            <person name="Zahonova K."/>
            <person name="Pipaliya S."/>
            <person name="Dacks J."/>
            <person name="Roger A.J."/>
        </authorList>
    </citation>
    <scope>NUCLEOTIDE SEQUENCE</scope>
    <source>
        <strain evidence="4">BMAN</strain>
    </source>
</reference>
<feature type="domain" description="RGS" evidence="3">
    <location>
        <begin position="347"/>
        <end position="466"/>
    </location>
</feature>
<dbReference type="Proteomes" id="UP001149090">
    <property type="component" value="Unassembled WGS sequence"/>
</dbReference>
<dbReference type="InterPro" id="IPR044926">
    <property type="entry name" value="RGS_subdomain_2"/>
</dbReference>
<keyword evidence="5" id="KW-1185">Reference proteome</keyword>
<evidence type="ECO:0000313" key="4">
    <source>
        <dbReference type="EMBL" id="KAJ5068655.1"/>
    </source>
</evidence>
<evidence type="ECO:0000256" key="1">
    <source>
        <dbReference type="SAM" id="Coils"/>
    </source>
</evidence>
<name>A0A9Q0LB21_ANAIG</name>
<feature type="coiled-coil region" evidence="1">
    <location>
        <begin position="1"/>
        <end position="150"/>
    </location>
</feature>
<comment type="caution">
    <text evidence="4">The sequence shown here is derived from an EMBL/GenBank/DDBJ whole genome shotgun (WGS) entry which is preliminary data.</text>
</comment>
<dbReference type="InterPro" id="IPR016137">
    <property type="entry name" value="RGS"/>
</dbReference>
<dbReference type="OrthoDB" id="418495at2759"/>
<proteinExistence type="predicted"/>
<accession>A0A9Q0LB21</accession>
<dbReference type="AlphaFoldDB" id="A0A9Q0LB21"/>
<protein>
    <submittedName>
        <fullName evidence="4">Electron carrier/ protein disulfide oxidoreductase</fullName>
    </submittedName>
</protein>
<dbReference type="PANTHER" id="PTHR46361">
    <property type="entry name" value="ELECTRON CARRIER/ PROTEIN DISULFIDE OXIDOREDUCTASE"/>
    <property type="match status" value="1"/>
</dbReference>
<dbReference type="Pfam" id="PF00615">
    <property type="entry name" value="RGS"/>
    <property type="match status" value="1"/>
</dbReference>
<dbReference type="Gene3D" id="1.10.167.10">
    <property type="entry name" value="Regulator of G-protein Signalling 4, domain 2"/>
    <property type="match status" value="1"/>
</dbReference>
<evidence type="ECO:0000256" key="2">
    <source>
        <dbReference type="SAM" id="MobiDB-lite"/>
    </source>
</evidence>
<dbReference type="InterPro" id="IPR036305">
    <property type="entry name" value="RGS_sf"/>
</dbReference>
<evidence type="ECO:0000313" key="5">
    <source>
        <dbReference type="Proteomes" id="UP001149090"/>
    </source>
</evidence>
<feature type="region of interest" description="Disordered" evidence="2">
    <location>
        <begin position="293"/>
        <end position="336"/>
    </location>
</feature>
<sequence length="773" mass="89879">MSQSQQLILKQQEKIQNLNAKIQNLENEKQGILESSQKQNKLEKKLTKTQNKLKDITSQCNKLRTDLKEAKDNLTKTKAKPESKEIELKKWSLNEHKEEIKKLQSKLEKIYQKKKQLQIEQQKENLDEKIEQLQNNLKDFDSKCDSLENQILANNKKIENSILKKNNNQIQNLLTEKYNYICLKTKINHENDLLKKKGVTQTDHSSQEKLSSLRIQLKQKIEEQNKLLHQLFRLKTSTVSEDMITTAEEFTENLVDISEIDFSEFSENDLEESDSEAKHKHYQRVTASPFSKNLLSRTSSLKPPKSPDFQSENTKSENLSENEKSSPEKPTLEKNDIQEEKLNEIDNLQKLFKVPIAIDYFKEYLIQQLNQENLLFYLEVSEFEKLKNDKDKMEKIGKHIFEKYVKPGSLFEINIESKTRKTIITSVKNGSFNPNLFQEAKQTVFQHMDHDNFGPFKQSQIYSELITKMSAGATYEIFSPIKAATILSKTKDETFLNYGSKFKSKARHPNLVSEKLMEHVIDLCDCFYSEVAENLDCELVSSSIPFKRFCMETTELQKVRLNGLTREQQLSFFINIYNVLTFHSVILNGAPVDKSSKTQFTSQNKYNIGGYSFSLKDIKYGILRGNKIKKSRGESKYFKSNDKRSAIAISLVEPRFYFALTTLNMYSSPLRVFYPNWFERELQSITQYQALKHVFVSEKNKRISVSPVFEELAFDYGKNQTQLILWLTGYLPQKISDLILNSPNSFSLKFSGEPTIPVFLFDGKYSSSPEKNN</sequence>
<evidence type="ECO:0000259" key="3">
    <source>
        <dbReference type="PROSITE" id="PS50132"/>
    </source>
</evidence>
<gene>
    <name evidence="4" type="ORF">M0811_02598</name>
</gene>
<dbReference type="InterPro" id="IPR006869">
    <property type="entry name" value="DUF547"/>
</dbReference>